<gene>
    <name evidence="3" type="ORF">SDC9_53383</name>
</gene>
<organism evidence="3">
    <name type="scientific">bioreactor metagenome</name>
    <dbReference type="NCBI Taxonomy" id="1076179"/>
    <lineage>
        <taxon>unclassified sequences</taxon>
        <taxon>metagenomes</taxon>
        <taxon>ecological metagenomes</taxon>
    </lineage>
</organism>
<keyword evidence="1" id="KW-0175">Coiled coil</keyword>
<dbReference type="EMBL" id="VSSQ01001298">
    <property type="protein sequence ID" value="MPM07078.1"/>
    <property type="molecule type" value="Genomic_DNA"/>
</dbReference>
<feature type="coiled-coil region" evidence="1">
    <location>
        <begin position="117"/>
        <end position="144"/>
    </location>
</feature>
<dbReference type="Pfam" id="PF03993">
    <property type="entry name" value="DUF349"/>
    <property type="match status" value="5"/>
</dbReference>
<feature type="coiled-coil region" evidence="1">
    <location>
        <begin position="583"/>
        <end position="637"/>
    </location>
</feature>
<proteinExistence type="predicted"/>
<evidence type="ECO:0000313" key="3">
    <source>
        <dbReference type="EMBL" id="MPM07078.1"/>
    </source>
</evidence>
<comment type="caution">
    <text evidence="3">The sequence shown here is derived from an EMBL/GenBank/DDBJ whole genome shotgun (WGS) entry which is preliminary data.</text>
</comment>
<reference evidence="3" key="1">
    <citation type="submission" date="2019-08" db="EMBL/GenBank/DDBJ databases">
        <authorList>
            <person name="Kucharzyk K."/>
            <person name="Murdoch R.W."/>
            <person name="Higgins S."/>
            <person name="Loffler F."/>
        </authorList>
    </citation>
    <scope>NUCLEOTIDE SEQUENCE</scope>
</reference>
<accession>A0A644WUC4</accession>
<evidence type="ECO:0000256" key="2">
    <source>
        <dbReference type="SAM" id="MobiDB-lite"/>
    </source>
</evidence>
<feature type="region of interest" description="Disordered" evidence="2">
    <location>
        <begin position="1"/>
        <end position="50"/>
    </location>
</feature>
<dbReference type="AlphaFoldDB" id="A0A644WUC4"/>
<name>A0A644WUC4_9ZZZZ</name>
<dbReference type="InterPro" id="IPR007139">
    <property type="entry name" value="DUF349"/>
</dbReference>
<feature type="compositionally biased region" description="Basic and acidic residues" evidence="2">
    <location>
        <begin position="1"/>
        <end position="19"/>
    </location>
</feature>
<evidence type="ECO:0000256" key="1">
    <source>
        <dbReference type="SAM" id="Coils"/>
    </source>
</evidence>
<sequence length="650" mass="77248">MMEEKKETPAENADSKLNESEEITQDVVDSNIPEQKVTAPESEFAHGESSYTFEDTADLPLDEEHAPEIHETDFSHWDNYSLDEIKNEALNIIQQNDDITYIGTAFKKLRELHNALLEIENQKLAEHSEEDAEAQTQKEALDKKAGEFNAIWGIYQEKRKEHFDNIARLQEENYEKKLVLLDDLKKLIEEGEPLKNTFDEFKKIQEKWREIGMVPKDKSNDLWLNYNHHVQMFLDKVKLNRELRDLDMKKNLEIKVELCEKAEELIFEKSLHESFKKLQDLHRQWKETGPVPTDVKDQVWERFRNASEKIREIRIQHYDELNKKFEANLEAKQALVDKARNIASAEVNSMKEWNSATKEMNELFGLWRTIGPAPKENNDKIWADFKGILDAFYAARKEFFNAIRSELNENYNKKLNICLEAEALKESSDWKKTSNELIRLQNEWKKIGPVPKVKSDAIWKRFRAACDDFFNRKKDYFENLTTVEAENLQKKLDLIKELEEYSFTEDNKENLNVIHEFQRRWFEIGRVPLEKKDEIQQEWHKKIDQILEKLKISRFESENTRYKERMESVSKMSDGRDKMWSEVKKLRFNISKLEQDVQLWENNLGFFANSKNAEVLLKEFRDKIDRAKTDIKVMKEKEKYLQGLMSDPKK</sequence>
<protein>
    <submittedName>
        <fullName evidence="3">Uncharacterized protein</fullName>
    </submittedName>
</protein>